<sequence length="239" mass="25706">MRFVVITAIALLLTVTLVSSHSTGKGFHRVSKREDTKTGTASLSATASVPGSENKVEPAVTDSKQTTEPTTDASKIQTTDDDKTKNDEQTKKNEQPKNDDQAKNNDQTKSADLTTTKNTNKTAEHHTGTLPIPPGYVAILTQLPDTIVNGTDARTTWKTACQTALDGIHVDDTSKEAVYGFFRAALFNADTHLIELACYRCQNASYDLKGVNPGTPIANLTASVIKNLNWSATPTVKVG</sequence>
<keyword evidence="4" id="KW-1185">Reference proteome</keyword>
<organism evidence="3 4">
    <name type="scientific">Acaromyces ingoldii</name>
    <dbReference type="NCBI Taxonomy" id="215250"/>
    <lineage>
        <taxon>Eukaryota</taxon>
        <taxon>Fungi</taxon>
        <taxon>Dikarya</taxon>
        <taxon>Basidiomycota</taxon>
        <taxon>Ustilaginomycotina</taxon>
        <taxon>Exobasidiomycetes</taxon>
        <taxon>Exobasidiales</taxon>
        <taxon>Cryptobasidiaceae</taxon>
        <taxon>Acaromyces</taxon>
    </lineage>
</organism>
<gene>
    <name evidence="3" type="ORF">FA10DRAFT_261837</name>
</gene>
<dbReference type="GeneID" id="37042002"/>
<feature type="compositionally biased region" description="Basic and acidic residues" evidence="1">
    <location>
        <begin position="78"/>
        <end position="103"/>
    </location>
</feature>
<dbReference type="RefSeq" id="XP_025375661.1">
    <property type="nucleotide sequence ID" value="XM_025520086.1"/>
</dbReference>
<evidence type="ECO:0000256" key="2">
    <source>
        <dbReference type="SAM" id="SignalP"/>
    </source>
</evidence>
<dbReference type="InParanoid" id="A0A316YK47"/>
<proteinExistence type="predicted"/>
<feature type="compositionally biased region" description="Polar residues" evidence="1">
    <location>
        <begin position="62"/>
        <end position="77"/>
    </location>
</feature>
<name>A0A316YK47_9BASI</name>
<evidence type="ECO:0000313" key="4">
    <source>
        <dbReference type="Proteomes" id="UP000245768"/>
    </source>
</evidence>
<protein>
    <submittedName>
        <fullName evidence="3">Uncharacterized protein</fullName>
    </submittedName>
</protein>
<keyword evidence="2" id="KW-0732">Signal</keyword>
<dbReference type="AlphaFoldDB" id="A0A316YK47"/>
<feature type="signal peptide" evidence="2">
    <location>
        <begin position="1"/>
        <end position="20"/>
    </location>
</feature>
<evidence type="ECO:0000313" key="3">
    <source>
        <dbReference type="EMBL" id="PWN88463.1"/>
    </source>
</evidence>
<evidence type="ECO:0000256" key="1">
    <source>
        <dbReference type="SAM" id="MobiDB-lite"/>
    </source>
</evidence>
<feature type="compositionally biased region" description="Polar residues" evidence="1">
    <location>
        <begin position="104"/>
        <end position="121"/>
    </location>
</feature>
<dbReference type="EMBL" id="KZ819638">
    <property type="protein sequence ID" value="PWN88463.1"/>
    <property type="molecule type" value="Genomic_DNA"/>
</dbReference>
<accession>A0A316YK47</accession>
<feature type="chain" id="PRO_5016344967" evidence="2">
    <location>
        <begin position="21"/>
        <end position="239"/>
    </location>
</feature>
<dbReference type="Proteomes" id="UP000245768">
    <property type="component" value="Unassembled WGS sequence"/>
</dbReference>
<feature type="compositionally biased region" description="Polar residues" evidence="1">
    <location>
        <begin position="38"/>
        <end position="51"/>
    </location>
</feature>
<reference evidence="3 4" key="1">
    <citation type="journal article" date="2018" name="Mol. Biol. Evol.">
        <title>Broad Genomic Sampling Reveals a Smut Pathogenic Ancestry of the Fungal Clade Ustilaginomycotina.</title>
        <authorList>
            <person name="Kijpornyongpan T."/>
            <person name="Mondo S.J."/>
            <person name="Barry K."/>
            <person name="Sandor L."/>
            <person name="Lee J."/>
            <person name="Lipzen A."/>
            <person name="Pangilinan J."/>
            <person name="LaButti K."/>
            <person name="Hainaut M."/>
            <person name="Henrissat B."/>
            <person name="Grigoriev I.V."/>
            <person name="Spatafora J.W."/>
            <person name="Aime M.C."/>
        </authorList>
    </citation>
    <scope>NUCLEOTIDE SEQUENCE [LARGE SCALE GENOMIC DNA]</scope>
    <source>
        <strain evidence="3 4">MCA 4198</strain>
    </source>
</reference>
<feature type="region of interest" description="Disordered" evidence="1">
    <location>
        <begin position="20"/>
        <end position="132"/>
    </location>
</feature>